<dbReference type="PROSITE" id="PS00517">
    <property type="entry name" value="RNASE_3_1"/>
    <property type="match status" value="2"/>
</dbReference>
<feature type="domain" description="DRBM" evidence="11">
    <location>
        <begin position="194"/>
        <end position="270"/>
    </location>
</feature>
<dbReference type="SUPFAM" id="SSF54768">
    <property type="entry name" value="dsRNA-binding domain-like"/>
    <property type="match status" value="3"/>
</dbReference>
<dbReference type="GO" id="GO:0004525">
    <property type="term" value="F:ribonuclease III activity"/>
    <property type="evidence" value="ECO:0007669"/>
    <property type="project" value="InterPro"/>
</dbReference>
<evidence type="ECO:0000313" key="13">
    <source>
        <dbReference type="EMBL" id="KAK4805014.1"/>
    </source>
</evidence>
<keyword evidence="8 9" id="KW-0694">RNA-binding</keyword>
<evidence type="ECO:0000256" key="7">
    <source>
        <dbReference type="ARBA" id="ARBA00022842"/>
    </source>
</evidence>
<evidence type="ECO:0000256" key="5">
    <source>
        <dbReference type="ARBA" id="ARBA00022759"/>
    </source>
</evidence>
<keyword evidence="6" id="KW-0378">Hydrolase</keyword>
<dbReference type="GO" id="GO:0005634">
    <property type="term" value="C:nucleus"/>
    <property type="evidence" value="ECO:0007669"/>
    <property type="project" value="TreeGrafter"/>
</dbReference>
<dbReference type="InterPro" id="IPR014720">
    <property type="entry name" value="dsRBD_dom"/>
</dbReference>
<dbReference type="PANTHER" id="PTHR14950:SF49">
    <property type="entry name" value="RIBONUCLEASE 3-LIKE PROTEIN 2-RELATED"/>
    <property type="match status" value="1"/>
</dbReference>
<name>A0AAN7MG80_TRANT</name>
<evidence type="ECO:0000256" key="3">
    <source>
        <dbReference type="ARBA" id="ARBA00022722"/>
    </source>
</evidence>
<feature type="compositionally biased region" description="Pro residues" evidence="10">
    <location>
        <begin position="15"/>
        <end position="25"/>
    </location>
</feature>
<protein>
    <submittedName>
        <fullName evidence="13">Uncharacterized protein</fullName>
    </submittedName>
</protein>
<evidence type="ECO:0000256" key="9">
    <source>
        <dbReference type="PROSITE-ProRule" id="PRU00266"/>
    </source>
</evidence>
<proteinExistence type="predicted"/>
<comment type="caution">
    <text evidence="13">The sequence shown here is derived from an EMBL/GenBank/DDBJ whole genome shotgun (WGS) entry which is preliminary data.</text>
</comment>
<dbReference type="GO" id="GO:0003723">
    <property type="term" value="F:RNA binding"/>
    <property type="evidence" value="ECO:0007669"/>
    <property type="project" value="UniProtKB-UniRule"/>
</dbReference>
<dbReference type="SMART" id="SM00535">
    <property type="entry name" value="RIBOc"/>
    <property type="match status" value="2"/>
</dbReference>
<reference evidence="13 14" key="1">
    <citation type="journal article" date="2023" name="Hortic Res">
        <title>Pangenome of water caltrop reveals structural variations and asymmetric subgenome divergence after allopolyploidization.</title>
        <authorList>
            <person name="Zhang X."/>
            <person name="Chen Y."/>
            <person name="Wang L."/>
            <person name="Yuan Y."/>
            <person name="Fang M."/>
            <person name="Shi L."/>
            <person name="Lu R."/>
            <person name="Comes H.P."/>
            <person name="Ma Y."/>
            <person name="Chen Y."/>
            <person name="Huang G."/>
            <person name="Zhou Y."/>
            <person name="Zheng Z."/>
            <person name="Qiu Y."/>
        </authorList>
    </citation>
    <scope>NUCLEOTIDE SEQUENCE [LARGE SCALE GENOMIC DNA]</scope>
    <source>
        <strain evidence="13">F231</strain>
    </source>
</reference>
<dbReference type="EMBL" id="JAXQNO010000001">
    <property type="protein sequence ID" value="KAK4805014.1"/>
    <property type="molecule type" value="Genomic_DNA"/>
</dbReference>
<evidence type="ECO:0000256" key="2">
    <source>
        <dbReference type="ARBA" id="ARBA00001946"/>
    </source>
</evidence>
<evidence type="ECO:0000256" key="4">
    <source>
        <dbReference type="ARBA" id="ARBA00022723"/>
    </source>
</evidence>
<evidence type="ECO:0000313" key="14">
    <source>
        <dbReference type="Proteomes" id="UP001346149"/>
    </source>
</evidence>
<dbReference type="PANTHER" id="PTHR14950">
    <property type="entry name" value="DICER-RELATED"/>
    <property type="match status" value="1"/>
</dbReference>
<dbReference type="InterPro" id="IPR036389">
    <property type="entry name" value="RNase_III_sf"/>
</dbReference>
<keyword evidence="14" id="KW-1185">Reference proteome</keyword>
<evidence type="ECO:0000259" key="11">
    <source>
        <dbReference type="PROSITE" id="PS50137"/>
    </source>
</evidence>
<dbReference type="Pfam" id="PF00035">
    <property type="entry name" value="dsrm"/>
    <property type="match status" value="3"/>
</dbReference>
<keyword evidence="3" id="KW-0540">Nuclease</keyword>
<organism evidence="13 14">
    <name type="scientific">Trapa natans</name>
    <name type="common">Water chestnut</name>
    <dbReference type="NCBI Taxonomy" id="22666"/>
    <lineage>
        <taxon>Eukaryota</taxon>
        <taxon>Viridiplantae</taxon>
        <taxon>Streptophyta</taxon>
        <taxon>Embryophyta</taxon>
        <taxon>Tracheophyta</taxon>
        <taxon>Spermatophyta</taxon>
        <taxon>Magnoliopsida</taxon>
        <taxon>eudicotyledons</taxon>
        <taxon>Gunneridae</taxon>
        <taxon>Pentapetalae</taxon>
        <taxon>rosids</taxon>
        <taxon>malvids</taxon>
        <taxon>Myrtales</taxon>
        <taxon>Lythraceae</taxon>
        <taxon>Trapa</taxon>
    </lineage>
</organism>
<dbReference type="FunFam" id="1.10.1520.10:FF:000004">
    <property type="entry name" value="Endoribonuclease dicer-like 1"/>
    <property type="match status" value="2"/>
</dbReference>
<dbReference type="PROSITE" id="PS50137">
    <property type="entry name" value="DS_RBD"/>
    <property type="match status" value="3"/>
</dbReference>
<dbReference type="CDD" id="cd00593">
    <property type="entry name" value="RIBOc"/>
    <property type="match status" value="2"/>
</dbReference>
<dbReference type="GO" id="GO:0005737">
    <property type="term" value="C:cytoplasm"/>
    <property type="evidence" value="ECO:0007669"/>
    <property type="project" value="TreeGrafter"/>
</dbReference>
<evidence type="ECO:0000256" key="10">
    <source>
        <dbReference type="SAM" id="MobiDB-lite"/>
    </source>
</evidence>
<sequence length="636" mass="71201">MHSLPPKVQPLVLPLQPPGGHPPPSRTTAMDPGLLTAVERDILQYKFRDPSLLEQALTHPSCPESTFNYQRLEFLGDSAIGFSITNHLYQAYPELDPGQLSLLRAANVSTEKLARTALRSGLHLYMRHSAASLDDKVRNFTKAVQGEEEIAIHGGSVKAPKVLADIMESVAAAIYVDVDFNLKKLWLIFRHLLEPIVTLNELRNQPQPVSLLYELCQKKGKTVNIHHCRKGEKDVATVSVDGKFIASGSSEHKEIAKVEAANLALFKLADHNFVQELEEKKGSSEERAKKKICYGNMNLPWVFSVEEILHYKFRDRKLLEAAFTHSSYDKNSSYERLEFLGDAVLGIALSSYVYSAYPKADQGQLSLLRAANISNEKLARVTLNHRLYQFTRHNLATLDDMVQEFADAVEEDGDAIVYGGSVKAPKVLADIAESVAAAIYIDIGFDLKLLWVLFRGLLEPIVTLKELQYQPQPVTWLYELCQKNGKTIVFLPWNKQRRYIWSVYIDGKFVASGSSEKKDIAKLNAAKAALMKLSDSESFNGGLAEIPDWMKGPFEIEGAKQKLHELCIKRKLSKPTYSTEKETGLAHEKKFICSVKIPTSEGVFCMMGEEKTRIRAAENSAASLMIRALHESNLLL</sequence>
<comment type="cofactor">
    <cofactor evidence="1">
        <name>Mn(2+)</name>
        <dbReference type="ChEBI" id="CHEBI:29035"/>
    </cofactor>
</comment>
<accession>A0AAN7MG80</accession>
<dbReference type="Proteomes" id="UP001346149">
    <property type="component" value="Unassembled WGS sequence"/>
</dbReference>
<evidence type="ECO:0000256" key="1">
    <source>
        <dbReference type="ARBA" id="ARBA00001936"/>
    </source>
</evidence>
<dbReference type="SMART" id="SM00358">
    <property type="entry name" value="DSRM"/>
    <property type="match status" value="3"/>
</dbReference>
<dbReference type="InterPro" id="IPR000999">
    <property type="entry name" value="RNase_III_dom"/>
</dbReference>
<evidence type="ECO:0000256" key="6">
    <source>
        <dbReference type="ARBA" id="ARBA00022801"/>
    </source>
</evidence>
<keyword evidence="4" id="KW-0479">Metal-binding</keyword>
<dbReference type="GO" id="GO:0046872">
    <property type="term" value="F:metal ion binding"/>
    <property type="evidence" value="ECO:0007669"/>
    <property type="project" value="UniProtKB-KW"/>
</dbReference>
<dbReference type="Gene3D" id="3.30.160.20">
    <property type="match status" value="3"/>
</dbReference>
<dbReference type="SUPFAM" id="SSF69065">
    <property type="entry name" value="RNase III domain-like"/>
    <property type="match status" value="2"/>
</dbReference>
<comment type="cofactor">
    <cofactor evidence="2">
        <name>Mg(2+)</name>
        <dbReference type="ChEBI" id="CHEBI:18420"/>
    </cofactor>
</comment>
<feature type="compositionally biased region" description="Low complexity" evidence="10">
    <location>
        <begin position="1"/>
        <end position="14"/>
    </location>
</feature>
<dbReference type="Gene3D" id="1.10.1520.10">
    <property type="entry name" value="Ribonuclease III domain"/>
    <property type="match status" value="2"/>
</dbReference>
<gene>
    <name evidence="13" type="ORF">SAY86_004831</name>
</gene>
<dbReference type="PROSITE" id="PS50142">
    <property type="entry name" value="RNASE_3_2"/>
    <property type="match status" value="2"/>
</dbReference>
<evidence type="ECO:0000259" key="12">
    <source>
        <dbReference type="PROSITE" id="PS50142"/>
    </source>
</evidence>
<dbReference type="Pfam" id="PF00636">
    <property type="entry name" value="Ribonuclease_3"/>
    <property type="match status" value="2"/>
</dbReference>
<dbReference type="AlphaFoldDB" id="A0AAN7MG80"/>
<feature type="domain" description="RNase III" evidence="12">
    <location>
        <begin position="302"/>
        <end position="444"/>
    </location>
</feature>
<feature type="domain" description="DRBM" evidence="11">
    <location>
        <begin position="472"/>
        <end position="535"/>
    </location>
</feature>
<keyword evidence="7" id="KW-0460">Magnesium</keyword>
<feature type="domain" description="RNase III" evidence="12">
    <location>
        <begin position="43"/>
        <end position="179"/>
    </location>
</feature>
<feature type="region of interest" description="Disordered" evidence="10">
    <location>
        <begin position="1"/>
        <end position="29"/>
    </location>
</feature>
<feature type="domain" description="DRBM" evidence="11">
    <location>
        <begin position="558"/>
        <end position="631"/>
    </location>
</feature>
<dbReference type="GO" id="GO:0030422">
    <property type="term" value="P:siRNA processing"/>
    <property type="evidence" value="ECO:0007669"/>
    <property type="project" value="TreeGrafter"/>
</dbReference>
<keyword evidence="5" id="KW-0255">Endonuclease</keyword>
<evidence type="ECO:0000256" key="8">
    <source>
        <dbReference type="ARBA" id="ARBA00022884"/>
    </source>
</evidence>